<dbReference type="InterPro" id="IPR019786">
    <property type="entry name" value="Zinc_finger_PHD-type_CS"/>
</dbReference>
<keyword evidence="1" id="KW-0479">Metal-binding</keyword>
<dbReference type="GO" id="GO:0008270">
    <property type="term" value="F:zinc ion binding"/>
    <property type="evidence" value="ECO:0007669"/>
    <property type="project" value="UniProtKB-KW"/>
</dbReference>
<evidence type="ECO:0000313" key="6">
    <source>
        <dbReference type="EMBL" id="KAJ6642828.1"/>
    </source>
</evidence>
<protein>
    <recommendedName>
        <fullName evidence="5">PHD-type domain-containing protein</fullName>
    </recommendedName>
</protein>
<evidence type="ECO:0000256" key="2">
    <source>
        <dbReference type="ARBA" id="ARBA00022771"/>
    </source>
</evidence>
<organism evidence="6 7">
    <name type="scientific">Pseudolycoriella hygida</name>
    <dbReference type="NCBI Taxonomy" id="35572"/>
    <lineage>
        <taxon>Eukaryota</taxon>
        <taxon>Metazoa</taxon>
        <taxon>Ecdysozoa</taxon>
        <taxon>Arthropoda</taxon>
        <taxon>Hexapoda</taxon>
        <taxon>Insecta</taxon>
        <taxon>Pterygota</taxon>
        <taxon>Neoptera</taxon>
        <taxon>Endopterygota</taxon>
        <taxon>Diptera</taxon>
        <taxon>Nematocera</taxon>
        <taxon>Sciaroidea</taxon>
        <taxon>Sciaridae</taxon>
        <taxon>Pseudolycoriella</taxon>
    </lineage>
</organism>
<proteinExistence type="predicted"/>
<sequence>MEDDSCADCDKEIRDSDKLVKCDGVCNRVFHYKCIGFNVTAYRFYCQCRNLKYICDDCTEHPDNMMNGMIKKLLSYLCIIDERLNRHGDGLMSMKSDIESEMAMIKDKEDICSPKVSARQEMKDECAVVKEDEMTKEKVPSNVK</sequence>
<dbReference type="PROSITE" id="PS50016">
    <property type="entry name" value="ZF_PHD_2"/>
    <property type="match status" value="1"/>
</dbReference>
<feature type="domain" description="PHD-type" evidence="5">
    <location>
        <begin position="3"/>
        <end position="61"/>
    </location>
</feature>
<accession>A0A9Q0N3B8</accession>
<evidence type="ECO:0000313" key="7">
    <source>
        <dbReference type="Proteomes" id="UP001151699"/>
    </source>
</evidence>
<dbReference type="EMBL" id="WJQU01000002">
    <property type="protein sequence ID" value="KAJ6642828.1"/>
    <property type="molecule type" value="Genomic_DNA"/>
</dbReference>
<keyword evidence="7" id="KW-1185">Reference proteome</keyword>
<dbReference type="OrthoDB" id="7763049at2759"/>
<evidence type="ECO:0000256" key="4">
    <source>
        <dbReference type="PROSITE-ProRule" id="PRU00146"/>
    </source>
</evidence>
<evidence type="ECO:0000259" key="5">
    <source>
        <dbReference type="PROSITE" id="PS50016"/>
    </source>
</evidence>
<keyword evidence="3" id="KW-0862">Zinc</keyword>
<keyword evidence="2 4" id="KW-0863">Zinc-finger</keyword>
<feature type="non-terminal residue" evidence="6">
    <location>
        <position position="1"/>
    </location>
</feature>
<name>A0A9Q0N3B8_9DIPT</name>
<gene>
    <name evidence="6" type="ORF">Bhyg_07782</name>
</gene>
<comment type="caution">
    <text evidence="6">The sequence shown here is derived from an EMBL/GenBank/DDBJ whole genome shotgun (WGS) entry which is preliminary data.</text>
</comment>
<dbReference type="PROSITE" id="PS01359">
    <property type="entry name" value="ZF_PHD_1"/>
    <property type="match status" value="1"/>
</dbReference>
<dbReference type="InterPro" id="IPR013083">
    <property type="entry name" value="Znf_RING/FYVE/PHD"/>
</dbReference>
<dbReference type="InterPro" id="IPR019787">
    <property type="entry name" value="Znf_PHD-finger"/>
</dbReference>
<dbReference type="AlphaFoldDB" id="A0A9Q0N3B8"/>
<reference evidence="6" key="1">
    <citation type="submission" date="2022-07" db="EMBL/GenBank/DDBJ databases">
        <authorList>
            <person name="Trinca V."/>
            <person name="Uliana J.V.C."/>
            <person name="Torres T.T."/>
            <person name="Ward R.J."/>
            <person name="Monesi N."/>
        </authorList>
    </citation>
    <scope>NUCLEOTIDE SEQUENCE</scope>
    <source>
        <strain evidence="6">HSMRA1968</strain>
        <tissue evidence="6">Whole embryos</tissue>
    </source>
</reference>
<evidence type="ECO:0000256" key="3">
    <source>
        <dbReference type="ARBA" id="ARBA00022833"/>
    </source>
</evidence>
<evidence type="ECO:0000256" key="1">
    <source>
        <dbReference type="ARBA" id="ARBA00022723"/>
    </source>
</evidence>
<dbReference type="Proteomes" id="UP001151699">
    <property type="component" value="Chromosome B"/>
</dbReference>
<dbReference type="Gene3D" id="3.30.40.10">
    <property type="entry name" value="Zinc/RING finger domain, C3HC4 (zinc finger)"/>
    <property type="match status" value="1"/>
</dbReference>
<dbReference type="InterPro" id="IPR011011">
    <property type="entry name" value="Znf_FYVE_PHD"/>
</dbReference>
<dbReference type="SUPFAM" id="SSF57903">
    <property type="entry name" value="FYVE/PHD zinc finger"/>
    <property type="match status" value="1"/>
</dbReference>